<feature type="transmembrane region" description="Helical" evidence="2">
    <location>
        <begin position="331"/>
        <end position="350"/>
    </location>
</feature>
<dbReference type="InterPro" id="IPR050469">
    <property type="entry name" value="Diguanylate_Cyclase"/>
</dbReference>
<reference evidence="5" key="1">
    <citation type="submission" date="2021-04" db="EMBL/GenBank/DDBJ databases">
        <title>Oceanospirillales bacteria with DddD are important DMSP degraders in coastal seawater.</title>
        <authorList>
            <person name="Liu J."/>
        </authorList>
    </citation>
    <scope>NUCLEOTIDE SEQUENCE</scope>
    <source>
        <strain evidence="5">GY6</strain>
    </source>
</reference>
<dbReference type="Pfam" id="PF00990">
    <property type="entry name" value="GGDEF"/>
    <property type="match status" value="1"/>
</dbReference>
<dbReference type="InterPro" id="IPR043128">
    <property type="entry name" value="Rev_trsase/Diguanyl_cyclase"/>
</dbReference>
<dbReference type="PANTHER" id="PTHR45138">
    <property type="entry name" value="REGULATORY COMPONENTS OF SENSORY TRANSDUCTION SYSTEM"/>
    <property type="match status" value="1"/>
</dbReference>
<dbReference type="Pfam" id="PF07695">
    <property type="entry name" value="7TMR-DISM_7TM"/>
    <property type="match status" value="1"/>
</dbReference>
<protein>
    <recommendedName>
        <fullName evidence="1">diguanylate cyclase</fullName>
        <ecNumber evidence="1">2.7.7.65</ecNumber>
    </recommendedName>
</protein>
<dbReference type="SUPFAM" id="SSF55073">
    <property type="entry name" value="Nucleotide cyclase"/>
    <property type="match status" value="1"/>
</dbReference>
<name>A0ABY5GXZ2_9GAMM</name>
<feature type="transmembrane region" description="Helical" evidence="2">
    <location>
        <begin position="302"/>
        <end position="324"/>
    </location>
</feature>
<keyword evidence="2" id="KW-0472">Membrane</keyword>
<evidence type="ECO:0000256" key="3">
    <source>
        <dbReference type="SAM" id="SignalP"/>
    </source>
</evidence>
<dbReference type="Proteomes" id="UP001059950">
    <property type="component" value="Chromosome"/>
</dbReference>
<sequence length="552" mass="62026">MKHGFVVLFSVLVIMLNSGTCYAQDPISLSQQQTSAIEELNFWRRVNSAPTPSTLSDIKHLYHASPTVDSTIGMHGAFVTKFVIRNASNAGKLWFVNLHANYLDQGLAYWQSTTNDVVDQANFSQRSTANPKLAHAQVFPLFIESGDTVELWIYIEAKRFAVPVTVRLIPESKFYYQQFKDNILTAISIAVMLTLAVIAVFTYVRTRQMIILACAGYVGLHGLGWFAASGQLGYLFNISAINPAYAGILIFPFAIAAASLFTKMLFNCPQDYLRLSRFLHGVSITSVALGILMWVLPFASSYLISHIIAAFWIPISVSIGFFMLGKSDFRAKYYLAGNLTYGLALGYYVLSHTKQVNGDLLPELVVLLALTVDCICILLSLSEWIHIQQKEYYRSYTLSRIDPLTNVGNRHLFSERLSKLSSPYYLTFIDFDGFKQLNDTLGHEQGDRFLIESADIMQRKLKGIGEVFRTGGDEFIWLIVRKQNDKNLLTKISQLIAQTEQELMQAGWQQASLSYGIANSHESDNLSECLSLADKRMYEQKRSKKEVTSAAL</sequence>
<keyword evidence="6" id="KW-1185">Reference proteome</keyword>
<feature type="chain" id="PRO_5046289091" description="diguanylate cyclase" evidence="3">
    <location>
        <begin position="24"/>
        <end position="552"/>
    </location>
</feature>
<keyword evidence="3" id="KW-0732">Signal</keyword>
<feature type="domain" description="GGDEF" evidence="4">
    <location>
        <begin position="422"/>
        <end position="552"/>
    </location>
</feature>
<dbReference type="PANTHER" id="PTHR45138:SF6">
    <property type="entry name" value="DIGUANYLATE CYCLASE DGCN"/>
    <property type="match status" value="1"/>
</dbReference>
<evidence type="ECO:0000313" key="5">
    <source>
        <dbReference type="EMBL" id="UTW04890.1"/>
    </source>
</evidence>
<evidence type="ECO:0000313" key="6">
    <source>
        <dbReference type="Proteomes" id="UP001059950"/>
    </source>
</evidence>
<dbReference type="EC" id="2.7.7.65" evidence="1"/>
<evidence type="ECO:0000256" key="1">
    <source>
        <dbReference type="ARBA" id="ARBA00012528"/>
    </source>
</evidence>
<feature type="transmembrane region" description="Helical" evidence="2">
    <location>
        <begin position="244"/>
        <end position="266"/>
    </location>
</feature>
<keyword evidence="2" id="KW-1133">Transmembrane helix</keyword>
<dbReference type="InterPro" id="IPR011623">
    <property type="entry name" value="7TMR_DISM_rcpt_extracell_dom1"/>
</dbReference>
<dbReference type="SMART" id="SM00267">
    <property type="entry name" value="GGDEF"/>
    <property type="match status" value="1"/>
</dbReference>
<feature type="transmembrane region" description="Helical" evidence="2">
    <location>
        <begin position="210"/>
        <end position="232"/>
    </location>
</feature>
<dbReference type="EMBL" id="CP073344">
    <property type="protein sequence ID" value="UTW04890.1"/>
    <property type="molecule type" value="Genomic_DNA"/>
</dbReference>
<dbReference type="CDD" id="cd01949">
    <property type="entry name" value="GGDEF"/>
    <property type="match status" value="1"/>
</dbReference>
<keyword evidence="2" id="KW-0812">Transmembrane</keyword>
<feature type="transmembrane region" description="Helical" evidence="2">
    <location>
        <begin position="278"/>
        <end position="296"/>
    </location>
</feature>
<dbReference type="Gene3D" id="3.30.70.270">
    <property type="match status" value="1"/>
</dbReference>
<proteinExistence type="predicted"/>
<feature type="transmembrane region" description="Helical" evidence="2">
    <location>
        <begin position="183"/>
        <end position="203"/>
    </location>
</feature>
<gene>
    <name evidence="5" type="ORF">KDX31_07805</name>
</gene>
<dbReference type="PROSITE" id="PS50887">
    <property type="entry name" value="GGDEF"/>
    <property type="match status" value="1"/>
</dbReference>
<feature type="transmembrane region" description="Helical" evidence="2">
    <location>
        <begin position="365"/>
        <end position="385"/>
    </location>
</feature>
<dbReference type="InterPro" id="IPR029787">
    <property type="entry name" value="Nucleotide_cyclase"/>
</dbReference>
<feature type="signal peptide" evidence="3">
    <location>
        <begin position="1"/>
        <end position="23"/>
    </location>
</feature>
<dbReference type="InterPro" id="IPR000160">
    <property type="entry name" value="GGDEF_dom"/>
</dbReference>
<evidence type="ECO:0000256" key="2">
    <source>
        <dbReference type="SAM" id="Phobius"/>
    </source>
</evidence>
<dbReference type="NCBIfam" id="TIGR00254">
    <property type="entry name" value="GGDEF"/>
    <property type="match status" value="1"/>
</dbReference>
<organism evidence="5 6">
    <name type="scientific">Amphritea atlantica</name>
    <dbReference type="NCBI Taxonomy" id="355243"/>
    <lineage>
        <taxon>Bacteria</taxon>
        <taxon>Pseudomonadati</taxon>
        <taxon>Pseudomonadota</taxon>
        <taxon>Gammaproteobacteria</taxon>
        <taxon>Oceanospirillales</taxon>
        <taxon>Oceanospirillaceae</taxon>
        <taxon>Amphritea</taxon>
    </lineage>
</organism>
<accession>A0ABY5GXZ2</accession>
<evidence type="ECO:0000259" key="4">
    <source>
        <dbReference type="PROSITE" id="PS50887"/>
    </source>
</evidence>